<comment type="similarity">
    <text evidence="1 4">Belongs to the D-isomer specific 2-hydroxyacid dehydrogenase family.</text>
</comment>
<evidence type="ECO:0000256" key="2">
    <source>
        <dbReference type="ARBA" id="ARBA00023002"/>
    </source>
</evidence>
<dbReference type="PANTHER" id="PTHR43333">
    <property type="entry name" value="2-HACID_DH_C DOMAIN-CONTAINING PROTEIN"/>
    <property type="match status" value="1"/>
</dbReference>
<name>A0A084GJH6_METID</name>
<feature type="domain" description="D-isomer specific 2-hydroxyacid dehydrogenase NAD-binding" evidence="6">
    <location>
        <begin position="104"/>
        <end position="278"/>
    </location>
</feature>
<evidence type="ECO:0000259" key="5">
    <source>
        <dbReference type="Pfam" id="PF00389"/>
    </source>
</evidence>
<reference evidence="7 8" key="1">
    <citation type="journal article" date="2005" name="Int. J. Syst. Evol. Microbiol.">
        <title>Bacillus cibi sp. nov., isolated from jeotgal, a traditional Korean fermented seafood.</title>
        <authorList>
            <person name="Yoon J.H."/>
            <person name="Lee C.H."/>
            <person name="Oh T.K."/>
        </authorList>
    </citation>
    <scope>NUCLEOTIDE SEQUENCE [LARGE SCALE GENOMIC DNA]</scope>
    <source>
        <strain evidence="7 8">DSM 16189</strain>
    </source>
</reference>
<dbReference type="GO" id="GO:0051287">
    <property type="term" value="F:NAD binding"/>
    <property type="evidence" value="ECO:0007669"/>
    <property type="project" value="InterPro"/>
</dbReference>
<dbReference type="Pfam" id="PF00389">
    <property type="entry name" value="2-Hacid_dh"/>
    <property type="match status" value="1"/>
</dbReference>
<keyword evidence="2 4" id="KW-0560">Oxidoreductase</keyword>
<dbReference type="STRING" id="246786.GS18_0219015"/>
<evidence type="ECO:0000313" key="8">
    <source>
        <dbReference type="Proteomes" id="UP000028549"/>
    </source>
</evidence>
<evidence type="ECO:0000256" key="1">
    <source>
        <dbReference type="ARBA" id="ARBA00005854"/>
    </source>
</evidence>
<dbReference type="InterPro" id="IPR036291">
    <property type="entry name" value="NAD(P)-bd_dom_sf"/>
</dbReference>
<dbReference type="PANTHER" id="PTHR43333:SF1">
    <property type="entry name" value="D-ISOMER SPECIFIC 2-HYDROXYACID DEHYDROGENASE NAD-BINDING DOMAIN-CONTAINING PROTEIN"/>
    <property type="match status" value="1"/>
</dbReference>
<dbReference type="InterPro" id="IPR006139">
    <property type="entry name" value="D-isomer_2_OHA_DH_cat_dom"/>
</dbReference>
<evidence type="ECO:0000256" key="3">
    <source>
        <dbReference type="ARBA" id="ARBA00023027"/>
    </source>
</evidence>
<gene>
    <name evidence="7" type="ORF">GS18_0219015</name>
</gene>
<dbReference type="FunFam" id="3.40.50.720:FF:000363">
    <property type="entry name" value="D-isomer specific 2-hydroxyacid dehydrogenase"/>
    <property type="match status" value="1"/>
</dbReference>
<dbReference type="Proteomes" id="UP000028549">
    <property type="component" value="Unassembled WGS sequence"/>
</dbReference>
<dbReference type="EMBL" id="JNVC02000019">
    <property type="protein sequence ID" value="KEZ47488.1"/>
    <property type="molecule type" value="Genomic_DNA"/>
</dbReference>
<feature type="domain" description="D-isomer specific 2-hydroxyacid dehydrogenase catalytic" evidence="5">
    <location>
        <begin position="16"/>
        <end position="306"/>
    </location>
</feature>
<accession>A0A084GJH6</accession>
<dbReference type="OrthoDB" id="9805416at2"/>
<comment type="caution">
    <text evidence="7">The sequence shown here is derived from an EMBL/GenBank/DDBJ whole genome shotgun (WGS) entry which is preliminary data.</text>
</comment>
<dbReference type="Pfam" id="PF02826">
    <property type="entry name" value="2-Hacid_dh_C"/>
    <property type="match status" value="1"/>
</dbReference>
<dbReference type="GO" id="GO:0016616">
    <property type="term" value="F:oxidoreductase activity, acting on the CH-OH group of donors, NAD or NADP as acceptor"/>
    <property type="evidence" value="ECO:0007669"/>
    <property type="project" value="InterPro"/>
</dbReference>
<dbReference type="InterPro" id="IPR006140">
    <property type="entry name" value="D-isomer_DH_NAD-bd"/>
</dbReference>
<proteinExistence type="inferred from homology"/>
<keyword evidence="8" id="KW-1185">Reference proteome</keyword>
<dbReference type="SUPFAM" id="SSF52283">
    <property type="entry name" value="Formate/glycerate dehydrogenase catalytic domain-like"/>
    <property type="match status" value="1"/>
</dbReference>
<protein>
    <submittedName>
        <fullName evidence="7">3-phosphoglycerate dehydrogenase</fullName>
    </submittedName>
</protein>
<evidence type="ECO:0000256" key="4">
    <source>
        <dbReference type="RuleBase" id="RU003719"/>
    </source>
</evidence>
<evidence type="ECO:0000259" key="6">
    <source>
        <dbReference type="Pfam" id="PF02826"/>
    </source>
</evidence>
<dbReference type="Gene3D" id="3.40.50.720">
    <property type="entry name" value="NAD(P)-binding Rossmann-like Domain"/>
    <property type="match status" value="2"/>
</dbReference>
<dbReference type="SUPFAM" id="SSF51735">
    <property type="entry name" value="NAD(P)-binding Rossmann-fold domains"/>
    <property type="match status" value="1"/>
</dbReference>
<organism evidence="7 8">
    <name type="scientific">Metabacillus indicus</name>
    <name type="common">Bacillus indicus</name>
    <dbReference type="NCBI Taxonomy" id="246786"/>
    <lineage>
        <taxon>Bacteria</taxon>
        <taxon>Bacillati</taxon>
        <taxon>Bacillota</taxon>
        <taxon>Bacilli</taxon>
        <taxon>Bacillales</taxon>
        <taxon>Bacillaceae</taxon>
        <taxon>Metabacillus</taxon>
    </lineage>
</organism>
<dbReference type="RefSeq" id="WP_029567059.1">
    <property type="nucleotide sequence ID" value="NZ_JNVC02000019.1"/>
</dbReference>
<dbReference type="CDD" id="cd05300">
    <property type="entry name" value="2-Hacid_dh_1"/>
    <property type="match status" value="1"/>
</dbReference>
<evidence type="ECO:0000313" key="7">
    <source>
        <dbReference type="EMBL" id="KEZ47488.1"/>
    </source>
</evidence>
<keyword evidence="3" id="KW-0520">NAD</keyword>
<sequence length="317" mass="35940">MNVLSTVKLPVHMKEDLLKEFPDAEFSFDNRIEEAGDDLHNAEVILTYGEDLTAEIIAEAPSLKWIMVASAGMDRMPFKALRDKKILVTNAKGVHKIPMAEYTLSMMLQITRDAAKLSENQQKRKWDRRVVMNEIHGKTLFVLGAGAIGTEIARLAKAFGMTAVGMNRSGKSVEFFDEILTFEEMHRGLQEADFAVSVLPSTGETRHILNLEAFRQMKKEAVFINIGRGDAVVETDLITALNEGSLKHAVLDVFEEEPLRENHPFWEMEKVTVTPHLSGITKNYLPRAMEIFKRNLRWYLDGDPSAFENPVDLEKEY</sequence>
<dbReference type="AlphaFoldDB" id="A0A084GJH6"/>